<proteinExistence type="predicted"/>
<feature type="transmembrane region" description="Helical" evidence="1">
    <location>
        <begin position="23"/>
        <end position="42"/>
    </location>
</feature>
<keyword evidence="3" id="KW-1185">Reference proteome</keyword>
<gene>
    <name evidence="2" type="ORF">PZE19_00990</name>
</gene>
<sequence length="64" mass="6804">MTAETRPANPTTSAPAPRDRRRFAAAVALFLAWIAFLVGLAVTDAQRPMERAGAVPDAERPAQG</sequence>
<evidence type="ECO:0000256" key="1">
    <source>
        <dbReference type="SAM" id="Phobius"/>
    </source>
</evidence>
<keyword evidence="1" id="KW-0812">Transmembrane</keyword>
<evidence type="ECO:0000313" key="3">
    <source>
        <dbReference type="Proteomes" id="UP001216907"/>
    </source>
</evidence>
<evidence type="ECO:0000313" key="2">
    <source>
        <dbReference type="EMBL" id="MDG3002351.1"/>
    </source>
</evidence>
<reference evidence="2 3" key="1">
    <citation type="submission" date="2023-03" db="EMBL/GenBank/DDBJ databases">
        <title>Paludisphaera mucosa sp. nov. a novel planctomycete from northern fen.</title>
        <authorList>
            <person name="Ivanova A."/>
        </authorList>
    </citation>
    <scope>NUCLEOTIDE SEQUENCE [LARGE SCALE GENOMIC DNA]</scope>
    <source>
        <strain evidence="2 3">Pla2</strain>
    </source>
</reference>
<dbReference type="RefSeq" id="WP_277858715.1">
    <property type="nucleotide sequence ID" value="NZ_JARRAG010000001.1"/>
</dbReference>
<keyword evidence="1" id="KW-0472">Membrane</keyword>
<organism evidence="2 3">
    <name type="scientific">Paludisphaera mucosa</name>
    <dbReference type="NCBI Taxonomy" id="3030827"/>
    <lineage>
        <taxon>Bacteria</taxon>
        <taxon>Pseudomonadati</taxon>
        <taxon>Planctomycetota</taxon>
        <taxon>Planctomycetia</taxon>
        <taxon>Isosphaerales</taxon>
        <taxon>Isosphaeraceae</taxon>
        <taxon>Paludisphaera</taxon>
    </lineage>
</organism>
<name>A0ABT6F4C7_9BACT</name>
<comment type="caution">
    <text evidence="2">The sequence shown here is derived from an EMBL/GenBank/DDBJ whole genome shotgun (WGS) entry which is preliminary data.</text>
</comment>
<keyword evidence="1" id="KW-1133">Transmembrane helix</keyword>
<accession>A0ABT6F4C7</accession>
<dbReference type="EMBL" id="JARRAG010000001">
    <property type="protein sequence ID" value="MDG3002351.1"/>
    <property type="molecule type" value="Genomic_DNA"/>
</dbReference>
<dbReference type="Proteomes" id="UP001216907">
    <property type="component" value="Unassembled WGS sequence"/>
</dbReference>
<protein>
    <submittedName>
        <fullName evidence="2">Uncharacterized protein</fullName>
    </submittedName>
</protein>